<reference evidence="2" key="1">
    <citation type="submission" date="2022-07" db="EMBL/GenBank/DDBJ databases">
        <authorList>
            <person name="Kouya T."/>
            <person name="Ishiyama Y."/>
        </authorList>
    </citation>
    <scope>NUCLEOTIDE SEQUENCE</scope>
    <source>
        <strain evidence="2">WR16-4</strain>
    </source>
</reference>
<protein>
    <submittedName>
        <fullName evidence="2">Branched-chain amino acid transporter</fullName>
    </submittedName>
</protein>
<keyword evidence="3" id="KW-1185">Reference proteome</keyword>
<dbReference type="AlphaFoldDB" id="A0A9W6B3Q4"/>
<keyword evidence="1" id="KW-0472">Membrane</keyword>
<comment type="caution">
    <text evidence="2">The sequence shown here is derived from an EMBL/GenBank/DDBJ whole genome shotgun (WGS) entry which is preliminary data.</text>
</comment>
<name>A0A9W6B3Q4_9LACO</name>
<gene>
    <name evidence="2" type="ORF">WR164_12280</name>
</gene>
<dbReference type="EMBL" id="BRPL01000002">
    <property type="protein sequence ID" value="GLB47249.1"/>
    <property type="molecule type" value="Genomic_DNA"/>
</dbReference>
<evidence type="ECO:0000256" key="1">
    <source>
        <dbReference type="SAM" id="Phobius"/>
    </source>
</evidence>
<dbReference type="InterPro" id="IPR008407">
    <property type="entry name" value="Brnchd-chn_aa_trnsp_AzlD"/>
</dbReference>
<feature type="transmembrane region" description="Helical" evidence="1">
    <location>
        <begin position="81"/>
        <end position="109"/>
    </location>
</feature>
<keyword evidence="1" id="KW-1133">Transmembrane helix</keyword>
<dbReference type="RefSeq" id="WP_286136707.1">
    <property type="nucleotide sequence ID" value="NZ_BRPL01000002.1"/>
</dbReference>
<proteinExistence type="predicted"/>
<keyword evidence="1" id="KW-0812">Transmembrane</keyword>
<accession>A0A9W6B3Q4</accession>
<dbReference type="Proteomes" id="UP001144204">
    <property type="component" value="Unassembled WGS sequence"/>
</dbReference>
<evidence type="ECO:0000313" key="2">
    <source>
        <dbReference type="EMBL" id="GLB47249.1"/>
    </source>
</evidence>
<dbReference type="Pfam" id="PF05437">
    <property type="entry name" value="AzlD"/>
    <property type="match status" value="1"/>
</dbReference>
<evidence type="ECO:0000313" key="3">
    <source>
        <dbReference type="Proteomes" id="UP001144204"/>
    </source>
</evidence>
<sequence>MKWNATTHLLLVLCGFLVALLPRFIPLSFFRNRRIPTWFNEWMKYVPIALFTSLVVKDIVITKNYTFSVSGKLPDLIASAIVLGIAYWTRSMALSVIGGLIAIFALSFFV</sequence>
<reference evidence="2" key="2">
    <citation type="journal article" date="2023" name="PLoS ONE">
        <title>Philodulcilactobacillus myokoensis gen. nov., sp. nov., a fructophilic, acidophilic, and agar-phobic lactic acid bacterium isolated from fermented vegetable extracts.</title>
        <authorList>
            <person name="Kouya T."/>
            <person name="Ishiyama Y."/>
            <person name="Ohashi S."/>
            <person name="Kumakubo R."/>
            <person name="Yamazaki T."/>
            <person name="Otaki T."/>
        </authorList>
    </citation>
    <scope>NUCLEOTIDE SEQUENCE</scope>
    <source>
        <strain evidence="2">WR16-4</strain>
    </source>
</reference>
<organism evidence="2 3">
    <name type="scientific">Philodulcilactobacillus myokoensis</name>
    <dbReference type="NCBI Taxonomy" id="2929573"/>
    <lineage>
        <taxon>Bacteria</taxon>
        <taxon>Bacillati</taxon>
        <taxon>Bacillota</taxon>
        <taxon>Bacilli</taxon>
        <taxon>Lactobacillales</taxon>
        <taxon>Lactobacillaceae</taxon>
        <taxon>Philodulcilactobacillus</taxon>
    </lineage>
</organism>